<accession>A0A4C2AD74</accession>
<dbReference type="EMBL" id="BGZK01002885">
    <property type="protein sequence ID" value="GBP97164.1"/>
    <property type="molecule type" value="Genomic_DNA"/>
</dbReference>
<proteinExistence type="predicted"/>
<protein>
    <submittedName>
        <fullName evidence="1">Uncharacterized protein</fullName>
    </submittedName>
</protein>
<keyword evidence="2" id="KW-1185">Reference proteome</keyword>
<comment type="caution">
    <text evidence="1">The sequence shown here is derived from an EMBL/GenBank/DDBJ whole genome shotgun (WGS) entry which is preliminary data.</text>
</comment>
<dbReference type="Proteomes" id="UP000299102">
    <property type="component" value="Unassembled WGS sequence"/>
</dbReference>
<evidence type="ECO:0000313" key="2">
    <source>
        <dbReference type="Proteomes" id="UP000299102"/>
    </source>
</evidence>
<sequence length="184" mass="20598">MRTSKYIARDLAAGRGVNRNRGDELSAVYYNWVILKHVEGCAHTNGCSFKYVCISTTNITFEALKTSQTIEHCRERHRCHKLFSIYVVVLRRRSGEPSTNCSYGLSPSIVRGQTHAGGTLGASLTLSYFLLFRVLWKGRYHATKVISKQIALEYNGKQIATWLLSSGKESAFGMGGNVNVENDR</sequence>
<name>A0A4C2AD74_EUMVA</name>
<gene>
    <name evidence="1" type="ORF">EVAR_99811_1</name>
</gene>
<organism evidence="1 2">
    <name type="scientific">Eumeta variegata</name>
    <name type="common">Bagworm moth</name>
    <name type="synonym">Eumeta japonica</name>
    <dbReference type="NCBI Taxonomy" id="151549"/>
    <lineage>
        <taxon>Eukaryota</taxon>
        <taxon>Metazoa</taxon>
        <taxon>Ecdysozoa</taxon>
        <taxon>Arthropoda</taxon>
        <taxon>Hexapoda</taxon>
        <taxon>Insecta</taxon>
        <taxon>Pterygota</taxon>
        <taxon>Neoptera</taxon>
        <taxon>Endopterygota</taxon>
        <taxon>Lepidoptera</taxon>
        <taxon>Glossata</taxon>
        <taxon>Ditrysia</taxon>
        <taxon>Tineoidea</taxon>
        <taxon>Psychidae</taxon>
        <taxon>Oiketicinae</taxon>
        <taxon>Eumeta</taxon>
    </lineage>
</organism>
<reference evidence="1 2" key="1">
    <citation type="journal article" date="2019" name="Commun. Biol.">
        <title>The bagworm genome reveals a unique fibroin gene that provides high tensile strength.</title>
        <authorList>
            <person name="Kono N."/>
            <person name="Nakamura H."/>
            <person name="Ohtoshi R."/>
            <person name="Tomita M."/>
            <person name="Numata K."/>
            <person name="Arakawa K."/>
        </authorList>
    </citation>
    <scope>NUCLEOTIDE SEQUENCE [LARGE SCALE GENOMIC DNA]</scope>
</reference>
<evidence type="ECO:0000313" key="1">
    <source>
        <dbReference type="EMBL" id="GBP97164.1"/>
    </source>
</evidence>
<dbReference type="AlphaFoldDB" id="A0A4C2AD74"/>